<feature type="compositionally biased region" description="Basic and acidic residues" evidence="2">
    <location>
        <begin position="323"/>
        <end position="332"/>
    </location>
</feature>
<dbReference type="InterPro" id="IPR011600">
    <property type="entry name" value="Pept_C14_caspase"/>
</dbReference>
<evidence type="ECO:0000256" key="1">
    <source>
        <dbReference type="ARBA" id="ARBA00009005"/>
    </source>
</evidence>
<gene>
    <name evidence="4" type="ORF">IV203_030249</name>
</gene>
<organism evidence="4 5">
    <name type="scientific">Nitzschia inconspicua</name>
    <dbReference type="NCBI Taxonomy" id="303405"/>
    <lineage>
        <taxon>Eukaryota</taxon>
        <taxon>Sar</taxon>
        <taxon>Stramenopiles</taxon>
        <taxon>Ochrophyta</taxon>
        <taxon>Bacillariophyta</taxon>
        <taxon>Bacillariophyceae</taxon>
        <taxon>Bacillariophycidae</taxon>
        <taxon>Bacillariales</taxon>
        <taxon>Bacillariaceae</taxon>
        <taxon>Nitzschia</taxon>
    </lineage>
</organism>
<protein>
    <submittedName>
        <fullName evidence="4">Caspase domain containing protein</fullName>
    </submittedName>
</protein>
<evidence type="ECO:0000259" key="3">
    <source>
        <dbReference type="Pfam" id="PF00656"/>
    </source>
</evidence>
<dbReference type="AlphaFoldDB" id="A0A9K3LT65"/>
<evidence type="ECO:0000313" key="5">
    <source>
        <dbReference type="Proteomes" id="UP000693970"/>
    </source>
</evidence>
<comment type="similarity">
    <text evidence="1">Belongs to the peptidase C14B family.</text>
</comment>
<evidence type="ECO:0000256" key="2">
    <source>
        <dbReference type="SAM" id="MobiDB-lite"/>
    </source>
</evidence>
<keyword evidence="5" id="KW-1185">Reference proteome</keyword>
<evidence type="ECO:0000313" key="4">
    <source>
        <dbReference type="EMBL" id="KAG7367578.1"/>
    </source>
</evidence>
<dbReference type="PANTHER" id="PTHR48104:SF30">
    <property type="entry name" value="METACASPASE-1"/>
    <property type="match status" value="1"/>
</dbReference>
<reference evidence="4" key="1">
    <citation type="journal article" date="2021" name="Sci. Rep.">
        <title>Diploid genomic architecture of Nitzschia inconspicua, an elite biomass production diatom.</title>
        <authorList>
            <person name="Oliver A."/>
            <person name="Podell S."/>
            <person name="Pinowska A."/>
            <person name="Traller J.C."/>
            <person name="Smith S.R."/>
            <person name="McClure R."/>
            <person name="Beliaev A."/>
            <person name="Bohutskyi P."/>
            <person name="Hill E.A."/>
            <person name="Rabines A."/>
            <person name="Zheng H."/>
            <person name="Allen L.Z."/>
            <person name="Kuo A."/>
            <person name="Grigoriev I.V."/>
            <person name="Allen A.E."/>
            <person name="Hazlebeck D."/>
            <person name="Allen E.E."/>
        </authorList>
    </citation>
    <scope>NUCLEOTIDE SEQUENCE</scope>
    <source>
        <strain evidence="4">Hildebrandi</strain>
    </source>
</reference>
<accession>A0A9K3LT65</accession>
<name>A0A9K3LT65_9STRA</name>
<dbReference type="GO" id="GO:0004197">
    <property type="term" value="F:cysteine-type endopeptidase activity"/>
    <property type="evidence" value="ECO:0007669"/>
    <property type="project" value="InterPro"/>
</dbReference>
<dbReference type="InterPro" id="IPR050452">
    <property type="entry name" value="Metacaspase"/>
</dbReference>
<dbReference type="GO" id="GO:0005737">
    <property type="term" value="C:cytoplasm"/>
    <property type="evidence" value="ECO:0007669"/>
    <property type="project" value="TreeGrafter"/>
</dbReference>
<reference evidence="4" key="2">
    <citation type="submission" date="2021-04" db="EMBL/GenBank/DDBJ databases">
        <authorList>
            <person name="Podell S."/>
        </authorList>
    </citation>
    <scope>NUCLEOTIDE SEQUENCE</scope>
    <source>
        <strain evidence="4">Hildebrandi</strain>
    </source>
</reference>
<dbReference type="OrthoDB" id="3223806at2759"/>
<proteinExistence type="inferred from homology"/>
<feature type="region of interest" description="Disordered" evidence="2">
    <location>
        <begin position="286"/>
        <end position="376"/>
    </location>
</feature>
<feature type="compositionally biased region" description="Basic residues" evidence="2">
    <location>
        <begin position="290"/>
        <end position="307"/>
    </location>
</feature>
<dbReference type="PANTHER" id="PTHR48104">
    <property type="entry name" value="METACASPASE-4"/>
    <property type="match status" value="1"/>
</dbReference>
<feature type="compositionally biased region" description="Acidic residues" evidence="2">
    <location>
        <begin position="333"/>
        <end position="352"/>
    </location>
</feature>
<dbReference type="GO" id="GO:0006508">
    <property type="term" value="P:proteolysis"/>
    <property type="evidence" value="ECO:0007669"/>
    <property type="project" value="InterPro"/>
</dbReference>
<comment type="caution">
    <text evidence="4">The sequence shown here is derived from an EMBL/GenBank/DDBJ whole genome shotgun (WGS) entry which is preliminary data.</text>
</comment>
<dbReference type="Proteomes" id="UP000693970">
    <property type="component" value="Unassembled WGS sequence"/>
</dbReference>
<feature type="domain" description="Peptidase C14 caspase" evidence="3">
    <location>
        <begin position="117"/>
        <end position="299"/>
    </location>
</feature>
<sequence length="376" mass="41460">MSFDKLAEASVPATSIYMFSAADDVGQSYGISNVDKDELPDPSGKSGGACTSALLQTLWRDDEDEEDVQYSWADTLQMMREKMEEMGLTQTPQLSAARPIDANEEICITPPKCKGVKRALLIGINYTGESNALNSCHSDVRNVKEYLIQFQGFQRENMLIMMDDGNHHEPNKQLILDSLRKLCEISKSGDCIFFQFSGHGGQVKDRGGDEVLFPGDYADDGCITDEELHSEFVARIRPGVHVLAVIDPCHSGSAMYLPYTFRDDEDGFVANARFKPAIPGSALVVAAAGGKKKKEKEKKGDKKSKKKKDGESTGKKTKKSKNGSKEKKKGTEPEEDVAADTADEEDGEEEEIFKEVERPEPKKKRGLLGVFGRGKK</sequence>
<dbReference type="Pfam" id="PF00656">
    <property type="entry name" value="Peptidase_C14"/>
    <property type="match status" value="1"/>
</dbReference>
<dbReference type="EMBL" id="JAGRRH010000007">
    <property type="protein sequence ID" value="KAG7367578.1"/>
    <property type="molecule type" value="Genomic_DNA"/>
</dbReference>